<name>A0ABQ8UBG0_9EUKA</name>
<dbReference type="EMBL" id="JAPMOS010000065">
    <property type="protein sequence ID" value="KAJ4456629.1"/>
    <property type="molecule type" value="Genomic_DNA"/>
</dbReference>
<dbReference type="Proteomes" id="UP001141327">
    <property type="component" value="Unassembled WGS sequence"/>
</dbReference>
<dbReference type="InterPro" id="IPR032675">
    <property type="entry name" value="LRR_dom_sf"/>
</dbReference>
<comment type="caution">
    <text evidence="2">The sequence shown here is derived from an EMBL/GenBank/DDBJ whole genome shotgun (WGS) entry which is preliminary data.</text>
</comment>
<feature type="compositionally biased region" description="Low complexity" evidence="1">
    <location>
        <begin position="769"/>
        <end position="780"/>
    </location>
</feature>
<dbReference type="Gene3D" id="3.80.10.10">
    <property type="entry name" value="Ribonuclease Inhibitor"/>
    <property type="match status" value="2"/>
</dbReference>
<dbReference type="SUPFAM" id="SSF52047">
    <property type="entry name" value="RNI-like"/>
    <property type="match status" value="1"/>
</dbReference>
<evidence type="ECO:0000256" key="1">
    <source>
        <dbReference type="SAM" id="MobiDB-lite"/>
    </source>
</evidence>
<feature type="region of interest" description="Disordered" evidence="1">
    <location>
        <begin position="760"/>
        <end position="780"/>
    </location>
</feature>
<evidence type="ECO:0000313" key="3">
    <source>
        <dbReference type="Proteomes" id="UP001141327"/>
    </source>
</evidence>
<accession>A0ABQ8UBG0</accession>
<keyword evidence="3" id="KW-1185">Reference proteome</keyword>
<organism evidence="2 3">
    <name type="scientific">Paratrimastix pyriformis</name>
    <dbReference type="NCBI Taxonomy" id="342808"/>
    <lineage>
        <taxon>Eukaryota</taxon>
        <taxon>Metamonada</taxon>
        <taxon>Preaxostyla</taxon>
        <taxon>Paratrimastigidae</taxon>
        <taxon>Paratrimastix</taxon>
    </lineage>
</organism>
<proteinExistence type="predicted"/>
<sequence length="780" mass="85443">MPIVEAAPFPLEAYCQLIGLTHDIRTAIRGAPRELSFQYPVFLDKEFRDPEDMHCVAPCLPADALAAIVGPCKGLVRLTLPLHNSAHPSVLGCGLFDPKNPGAALAPWADETFGGHNQLAVLEIPGAATFWPVICLILPHLPGLEEFHFLHARPLHSGVLVALAASCPRLRVLHLTRTRDAVNHVPNFLALRPLAGTIKELILPDCDLESGGLGSLVAELPILERLEVNGGNLSSRRRPATQRLTRIVTCHLLTMDADLDRKRLSRLETLASESSRDEAYAPVVTACRDTLKSIWLFSGKDDICPGRGLMAALGGLTHLTRFKLALRSERCTLSAVLASLPPQLVEKQLEYFCLYLIHHNSAEPGAVQLRSSSLREVDLELSLPETCTLTLACSALEKLTLPDVPADEPYQLVMDCPRLHALTRLRDHDLSHTTAMPLLVEEVGGSHHKRCLDPDWLARLMAWSPRLRQVSSVVLSPGMLAQLFVRCPSLVRLRDLRLETRSDPAASLLLQFPKQFEYFDGSVEEGQEVTLPAELRVEAPGLRVLHLTAPPQVQLTLACPALVALKVTARSPVALVEGTHPPLRSLCLERTGVSKDCFDPKYLLAILTHHGSRLQRVSLPSVLLPPGGGAWPQVATALEQLPQLRSLELGGPAVADLALACPHLSHLAIYPTSTYTYKEEEGDLHLRSLVLNCPQLEELRAPVGTRLVRFELGDGGKPTAAFFIEDVSHHAADEYHEEPNKVYWYRGDWSTTLLRGSEPVGLEEEETIRTAAAAPAKEGA</sequence>
<protein>
    <submittedName>
        <fullName evidence="2">Uncharacterized protein</fullName>
    </submittedName>
</protein>
<evidence type="ECO:0000313" key="2">
    <source>
        <dbReference type="EMBL" id="KAJ4456629.1"/>
    </source>
</evidence>
<gene>
    <name evidence="2" type="ORF">PAPYR_8111</name>
</gene>
<reference evidence="2" key="1">
    <citation type="journal article" date="2022" name="bioRxiv">
        <title>Genomics of Preaxostyla Flagellates Illuminates Evolutionary Transitions and the Path Towards Mitochondrial Loss.</title>
        <authorList>
            <person name="Novak L.V.F."/>
            <person name="Treitli S.C."/>
            <person name="Pyrih J."/>
            <person name="Halakuc P."/>
            <person name="Pipaliya S.V."/>
            <person name="Vacek V."/>
            <person name="Brzon O."/>
            <person name="Soukal P."/>
            <person name="Eme L."/>
            <person name="Dacks J.B."/>
            <person name="Karnkowska A."/>
            <person name="Elias M."/>
            <person name="Hampl V."/>
        </authorList>
    </citation>
    <scope>NUCLEOTIDE SEQUENCE</scope>
    <source>
        <strain evidence="2">RCP-MX</strain>
    </source>
</reference>